<dbReference type="STRING" id="5762.D2UZ49"/>
<sequence length="828" mass="94638">MFLTGKKNILGSPKATTNTPPLSSATKPELPDFQLDDIFTVEEYDAFYYITSRKLFGSSPSSSSTGSLNGEQQFREEKVDLSLSFIRNVDLDILIAYREACSSSSTMRKELEDAMEMLFILNEKMTYLKSLSEKAEQARETRALEIGKRNLIQTIMILKRLNSFTTIIEKMKIQASKKQYKQVTEFLIVSNELKQSLEEFKTVPKAQLIFKRFDNFRQSLQGILLKDCKELGSKKDENLQGILSEMCPIVDALEDDVVRIELVSKFAALQLSTYESQFKDRKLESIDDRFKFIKQLLKNFEEEYDHIFPHDWCVPQELVVEFSLKTRESILLWLKKDSSISGKLLYLAILSTMKFERNMQSRFYPEKSPVQPAAHNEDEVEIKTPKNKYNFRGFISSCFEDHMHVYIKFEEDAMKEILAKIVKKETWDNVNQASSCQDVLIYVIESMKSCSAVSSGKTLNDVLQSVFRKCLMSYADILIQKLPKVQNTTPTEQKSVTSTITGYVGMTTKLGLSAVLPTDTITTEKKRLTEKEEKIIFYIIHCADYIQQNTQPLEEELRGLLQEPYSAQIDLSQEQEKFLGIVKSGIEMLVNNLMNVLEKPLSEMLAKNWGIMESVGDQSGYVSNIVQNLNDIAPYIANSLSLDNFKFLCDRFTITFITTFLSNIYKCKKFSRVGAHQMLVDVKSLTQYSLRRLLVLGNDKRFEQSDISSFQKLVDSKMQKIEITLRALAAVPDNTYEIYLQMPEHSLQELTKLLEMKEISRSERNHILDRYQKEAVKKEETKDASYLSMIGTGSAKVGKATVQATSAATSAIFSAGKSVINKSMSIIK</sequence>
<dbReference type="Proteomes" id="UP000006671">
    <property type="component" value="Unassembled WGS sequence"/>
</dbReference>
<evidence type="ECO:0000313" key="2">
    <source>
        <dbReference type="EMBL" id="EFC49881.1"/>
    </source>
</evidence>
<dbReference type="AlphaFoldDB" id="D2UZ49"/>
<evidence type="ECO:0000313" key="3">
    <source>
        <dbReference type="Proteomes" id="UP000006671"/>
    </source>
</evidence>
<dbReference type="OMA" id="YKFAEAK"/>
<dbReference type="InterPro" id="IPR007234">
    <property type="entry name" value="Vps53_N"/>
</dbReference>
<dbReference type="InterPro" id="IPR042044">
    <property type="entry name" value="EXOC6PINT-1/Sec15/Tip20_C_dom2"/>
</dbReference>
<dbReference type="InParanoid" id="D2UZ49"/>
<dbReference type="VEuPathDB" id="AmoebaDB:NAEGRDRAFT_61812"/>
<feature type="domain" description="Vps53 N-terminal" evidence="1">
    <location>
        <begin position="86"/>
        <end position="425"/>
    </location>
</feature>
<dbReference type="Pfam" id="PF04100">
    <property type="entry name" value="Vps53_N"/>
    <property type="match status" value="1"/>
</dbReference>
<protein>
    <submittedName>
        <fullName evidence="2">Predicted protein</fullName>
    </submittedName>
</protein>
<evidence type="ECO:0000259" key="1">
    <source>
        <dbReference type="Pfam" id="PF04100"/>
    </source>
</evidence>
<dbReference type="KEGG" id="ngr:NAEGRDRAFT_61812"/>
<gene>
    <name evidence="2" type="ORF">NAEGRDRAFT_61812</name>
</gene>
<dbReference type="eggNOG" id="KOG2180">
    <property type="taxonomic scope" value="Eukaryota"/>
</dbReference>
<dbReference type="RefSeq" id="XP_002682625.1">
    <property type="nucleotide sequence ID" value="XM_002682579.1"/>
</dbReference>
<dbReference type="GeneID" id="8863223"/>
<dbReference type="EMBL" id="GG738846">
    <property type="protein sequence ID" value="EFC49881.1"/>
    <property type="molecule type" value="Genomic_DNA"/>
</dbReference>
<name>D2UZ49_NAEGR</name>
<dbReference type="GO" id="GO:0000938">
    <property type="term" value="C:GARP complex"/>
    <property type="evidence" value="ECO:0007669"/>
    <property type="project" value="InterPro"/>
</dbReference>
<dbReference type="PANTHER" id="PTHR12820">
    <property type="entry name" value="VACUOLAR SORTING PROTEIN 53"/>
    <property type="match status" value="1"/>
</dbReference>
<dbReference type="Gene3D" id="1.20.58.670">
    <property type="entry name" value="Dsl1p vesicle tethering complex, Tip20p subunit, domain D"/>
    <property type="match status" value="1"/>
</dbReference>
<reference evidence="2 3" key="1">
    <citation type="journal article" date="2010" name="Cell">
        <title>The genome of Naegleria gruberi illuminates early eukaryotic versatility.</title>
        <authorList>
            <person name="Fritz-Laylin L.K."/>
            <person name="Prochnik S.E."/>
            <person name="Ginger M.L."/>
            <person name="Dacks J.B."/>
            <person name="Carpenter M.L."/>
            <person name="Field M.C."/>
            <person name="Kuo A."/>
            <person name="Paredez A."/>
            <person name="Chapman J."/>
            <person name="Pham J."/>
            <person name="Shu S."/>
            <person name="Neupane R."/>
            <person name="Cipriano M."/>
            <person name="Mancuso J."/>
            <person name="Tu H."/>
            <person name="Salamov A."/>
            <person name="Lindquist E."/>
            <person name="Shapiro H."/>
            <person name="Lucas S."/>
            <person name="Grigoriev I.V."/>
            <person name="Cande W.Z."/>
            <person name="Fulton C."/>
            <person name="Rokhsar D.S."/>
            <person name="Dawson S.C."/>
        </authorList>
    </citation>
    <scope>NUCLEOTIDE SEQUENCE [LARGE SCALE GENOMIC DNA]</scope>
    <source>
        <strain evidence="2 3">NEG-M</strain>
    </source>
</reference>
<dbReference type="PANTHER" id="PTHR12820:SF0">
    <property type="entry name" value="VACUOLAR PROTEIN SORTING-ASSOCIATED PROTEIN 53 HOMOLOG"/>
    <property type="match status" value="1"/>
</dbReference>
<organism evidence="3">
    <name type="scientific">Naegleria gruberi</name>
    <name type="common">Amoeba</name>
    <dbReference type="NCBI Taxonomy" id="5762"/>
    <lineage>
        <taxon>Eukaryota</taxon>
        <taxon>Discoba</taxon>
        <taxon>Heterolobosea</taxon>
        <taxon>Tetramitia</taxon>
        <taxon>Eutetramitia</taxon>
        <taxon>Vahlkampfiidae</taxon>
        <taxon>Naegleria</taxon>
    </lineage>
</organism>
<dbReference type="GO" id="GO:0042147">
    <property type="term" value="P:retrograde transport, endosome to Golgi"/>
    <property type="evidence" value="ECO:0007669"/>
    <property type="project" value="InterPro"/>
</dbReference>
<dbReference type="GO" id="GO:0005829">
    <property type="term" value="C:cytosol"/>
    <property type="evidence" value="ECO:0007669"/>
    <property type="project" value="GOC"/>
</dbReference>
<proteinExistence type="predicted"/>
<dbReference type="OrthoDB" id="10261632at2759"/>
<dbReference type="FunCoup" id="D2UZ49">
    <property type="interactions" value="418"/>
</dbReference>
<accession>D2UZ49</accession>
<keyword evidence="3" id="KW-1185">Reference proteome</keyword>
<dbReference type="InterPro" id="IPR039766">
    <property type="entry name" value="Vps53"/>
</dbReference>